<name>A0AAF0EYJ4_9BASI</name>
<dbReference type="RefSeq" id="XP_060122252.1">
    <property type="nucleotide sequence ID" value="XM_060266269.1"/>
</dbReference>
<dbReference type="InterPro" id="IPR036412">
    <property type="entry name" value="HAD-like_sf"/>
</dbReference>
<dbReference type="EMBL" id="CP119960">
    <property type="protein sequence ID" value="WFD39355.1"/>
    <property type="molecule type" value="Genomic_DNA"/>
</dbReference>
<organism evidence="1 2">
    <name type="scientific">Malassezia japonica</name>
    <dbReference type="NCBI Taxonomy" id="223818"/>
    <lineage>
        <taxon>Eukaryota</taxon>
        <taxon>Fungi</taxon>
        <taxon>Dikarya</taxon>
        <taxon>Basidiomycota</taxon>
        <taxon>Ustilaginomycotina</taxon>
        <taxon>Malasseziomycetes</taxon>
        <taxon>Malasseziales</taxon>
        <taxon>Malasseziaceae</taxon>
        <taxon>Malassezia</taxon>
    </lineage>
</organism>
<sequence length="312" mass="35291">MVGPALLLVSDWDETITSHDTLCLIAPKKDELKQGTRPFQYYEDEYYKDQSDFKSRYGAVDSEAKLLRYVADVAQAEQATLDKVVDGGLFKGTKIEDRRTRAHQVQFREGWHTVKQNVRELWKDSVRFHIVSVNWSRRFILDALLLQDGKQPCACLETDLQSICFAEIHANEIEEHCVSGQCTGRIVGPLAEAKPMLTGMDKRTIFNAIKEQYTPNSPLTIYVGDGLHDLPCILDADVGILMGTNPRFLEKLEKADLKQRLMTPVAWKEALVKSQPCCPAGIVHVESWHEVIEVIQAMATTLEQLACLRSED</sequence>
<gene>
    <name evidence="1" type="ORF">MJAP1_002327</name>
</gene>
<dbReference type="Proteomes" id="UP001217754">
    <property type="component" value="Chromosome 3"/>
</dbReference>
<dbReference type="AlphaFoldDB" id="A0AAF0EYJ4"/>
<evidence type="ECO:0000313" key="1">
    <source>
        <dbReference type="EMBL" id="WFD39355.1"/>
    </source>
</evidence>
<reference evidence="1" key="1">
    <citation type="submission" date="2023-03" db="EMBL/GenBank/DDBJ databases">
        <title>Mating type loci evolution in Malassezia.</title>
        <authorList>
            <person name="Coelho M.A."/>
        </authorList>
    </citation>
    <scope>NUCLEOTIDE SEQUENCE</scope>
    <source>
        <strain evidence="1">CBS 9431</strain>
    </source>
</reference>
<accession>A0AAF0EYJ4</accession>
<dbReference type="GeneID" id="85225978"/>
<dbReference type="PANTHER" id="PTHR28181:SF1">
    <property type="entry name" value="COLD TOLERANCE PROTEIN 1"/>
    <property type="match status" value="1"/>
</dbReference>
<dbReference type="SUPFAM" id="SSF56784">
    <property type="entry name" value="HAD-like"/>
    <property type="match status" value="1"/>
</dbReference>
<keyword evidence="2" id="KW-1185">Reference proteome</keyword>
<proteinExistence type="predicted"/>
<dbReference type="PANTHER" id="PTHR28181">
    <property type="entry name" value="UPF0655 PROTEIN YCR015C"/>
    <property type="match status" value="1"/>
</dbReference>
<dbReference type="InterPro" id="IPR050849">
    <property type="entry name" value="HAD-like_hydrolase_phosphatase"/>
</dbReference>
<dbReference type="Gene3D" id="3.40.50.1000">
    <property type="entry name" value="HAD superfamily/HAD-like"/>
    <property type="match status" value="1"/>
</dbReference>
<protein>
    <submittedName>
        <fullName evidence="1">Uncharacterized protein</fullName>
    </submittedName>
</protein>
<evidence type="ECO:0000313" key="2">
    <source>
        <dbReference type="Proteomes" id="UP001217754"/>
    </source>
</evidence>
<dbReference type="InterPro" id="IPR023214">
    <property type="entry name" value="HAD_sf"/>
</dbReference>